<reference evidence="2 3" key="1">
    <citation type="journal article" date="2020" name="Microorganisms">
        <title>Osmotic Adaptation and Compatible Solute Biosynthesis of Phototrophic Bacteria as Revealed from Genome Analyses.</title>
        <authorList>
            <person name="Imhoff J.F."/>
            <person name="Rahn T."/>
            <person name="Kunzel S."/>
            <person name="Keller A."/>
            <person name="Neulinger S.C."/>
        </authorList>
    </citation>
    <scope>NUCLEOTIDE SEQUENCE [LARGE SCALE GENOMIC DNA]</scope>
    <source>
        <strain evidence="2 3">DSM 9895</strain>
    </source>
</reference>
<feature type="domain" description="Carboxymuconolactone decarboxylase-like" evidence="1">
    <location>
        <begin position="18"/>
        <end position="100"/>
    </location>
</feature>
<sequence length="108" mass="11506">MTDDKLPNAAQQIAKHSPEVWQAYEQLGKAVADAGPLDPRTIHLVKIAAAIAQRSEGATHSHVRRALDAGVSAAEIRHVSLLLAPTAGFPQAVAGRTWIEDVLREQGA</sequence>
<proteinExistence type="predicted"/>
<protein>
    <submittedName>
        <fullName evidence="2">Carboxymuconolactone decarboxylase</fullName>
    </submittedName>
</protein>
<gene>
    <name evidence="2" type="ORF">CKO28_18280</name>
</gene>
<comment type="caution">
    <text evidence="2">The sequence shown here is derived from an EMBL/GenBank/DDBJ whole genome shotgun (WGS) entry which is preliminary data.</text>
</comment>
<dbReference type="Gene3D" id="1.20.1290.10">
    <property type="entry name" value="AhpD-like"/>
    <property type="match status" value="1"/>
</dbReference>
<evidence type="ECO:0000259" key="1">
    <source>
        <dbReference type="Pfam" id="PF02627"/>
    </source>
</evidence>
<dbReference type="RefSeq" id="WP_200342328.1">
    <property type="nucleotide sequence ID" value="NZ_NRRL01000070.1"/>
</dbReference>
<dbReference type="InterPro" id="IPR029032">
    <property type="entry name" value="AhpD-like"/>
</dbReference>
<dbReference type="EMBL" id="NRRL01000070">
    <property type="protein sequence ID" value="MBK1669985.1"/>
    <property type="molecule type" value="Genomic_DNA"/>
</dbReference>
<evidence type="ECO:0000313" key="2">
    <source>
        <dbReference type="EMBL" id="MBK1669985.1"/>
    </source>
</evidence>
<dbReference type="PANTHER" id="PTHR33930:SF2">
    <property type="entry name" value="BLR3452 PROTEIN"/>
    <property type="match status" value="1"/>
</dbReference>
<dbReference type="InterPro" id="IPR003779">
    <property type="entry name" value="CMD-like"/>
</dbReference>
<accession>A0ABS1DHN4</accession>
<dbReference type="PANTHER" id="PTHR33930">
    <property type="entry name" value="ALKYL HYDROPEROXIDE REDUCTASE AHPD"/>
    <property type="match status" value="1"/>
</dbReference>
<keyword evidence="3" id="KW-1185">Reference proteome</keyword>
<dbReference type="Pfam" id="PF02627">
    <property type="entry name" value="CMD"/>
    <property type="match status" value="1"/>
</dbReference>
<evidence type="ECO:0000313" key="3">
    <source>
        <dbReference type="Proteomes" id="UP001296873"/>
    </source>
</evidence>
<name>A0ABS1DHN4_9PROT</name>
<organism evidence="2 3">
    <name type="scientific">Rhodovibrio sodomensis</name>
    <dbReference type="NCBI Taxonomy" id="1088"/>
    <lineage>
        <taxon>Bacteria</taxon>
        <taxon>Pseudomonadati</taxon>
        <taxon>Pseudomonadota</taxon>
        <taxon>Alphaproteobacteria</taxon>
        <taxon>Rhodospirillales</taxon>
        <taxon>Rhodovibrionaceae</taxon>
        <taxon>Rhodovibrio</taxon>
    </lineage>
</organism>
<dbReference type="Proteomes" id="UP001296873">
    <property type="component" value="Unassembled WGS sequence"/>
</dbReference>
<dbReference type="SUPFAM" id="SSF69118">
    <property type="entry name" value="AhpD-like"/>
    <property type="match status" value="1"/>
</dbReference>